<name>A0A8T1V556_9STRA</name>
<dbReference type="InterPro" id="IPR017972">
    <property type="entry name" value="Cyt_P450_CS"/>
</dbReference>
<evidence type="ECO:0000256" key="1">
    <source>
        <dbReference type="ARBA" id="ARBA00010617"/>
    </source>
</evidence>
<accession>A0A8T1V556</accession>
<dbReference type="EMBL" id="JAGDFM010001178">
    <property type="protein sequence ID" value="KAG7375430.1"/>
    <property type="molecule type" value="Genomic_DNA"/>
</dbReference>
<keyword evidence="4 5" id="KW-0408">Iron</keyword>
<dbReference type="PANTHER" id="PTHR24296">
    <property type="entry name" value="CYTOCHROME P450"/>
    <property type="match status" value="1"/>
</dbReference>
<dbReference type="InterPro" id="IPR001128">
    <property type="entry name" value="Cyt_P450"/>
</dbReference>
<dbReference type="CDD" id="cd11064">
    <property type="entry name" value="CYP86A"/>
    <property type="match status" value="1"/>
</dbReference>
<keyword evidence="5" id="KW-0503">Monooxygenase</keyword>
<evidence type="ECO:0000256" key="2">
    <source>
        <dbReference type="ARBA" id="ARBA00022723"/>
    </source>
</evidence>
<dbReference type="OrthoDB" id="1470350at2759"/>
<dbReference type="GO" id="GO:0020037">
    <property type="term" value="F:heme binding"/>
    <property type="evidence" value="ECO:0007669"/>
    <property type="project" value="InterPro"/>
</dbReference>
<evidence type="ECO:0008006" key="9">
    <source>
        <dbReference type="Google" id="ProtNLM"/>
    </source>
</evidence>
<dbReference type="AlphaFoldDB" id="A0A8T1V556"/>
<evidence type="ECO:0000256" key="5">
    <source>
        <dbReference type="RuleBase" id="RU000461"/>
    </source>
</evidence>
<dbReference type="Proteomes" id="UP000694044">
    <property type="component" value="Unassembled WGS sequence"/>
</dbReference>
<sequence>MPKHSTALTFPIEDPPSYAGGPPRQLDETVAHVFCTHSADGTAALALCVDTSTPTLLIRTRFRSSYRNRPSRPQPSPAPSKASASTAMLQSFFGDKWSLLDPVVPGLIAAAVIVAVYCASGSAEPPTLENEEEQDGKVMPKRVRYLPSKIPVLGNAMELLSNSERMHDWIADQIVPFDGEPFTLSLPGKDDMMFLAKPEHIEQVLKTQFDNFPKSQHIHDVFFDLLGDGIVITNGETWKRQRRVLVNLFSARALRENMTPISQKYVVQLRKIFEEAAASKEPMDAFGLMHRYTLDVFAEIGFGTEMKLLEGRYQPFAEAIEESQYIVSARFKQPDALWKVKRWLNVGSEKKLRNAIQLIDEHVMGIVSSAIQRRQERKEAAKAGEEVKPADKDIVSIILDSMESNNQVVDPVEVRNIAAAALIAGRDTTADALGWLFHVLSENPRVEAKLRSELLKHLPMLATDAEYVPNVEELSGVHYLEATIRELLRILPAGPLIATHCVRDTVFPDGTFVPKNTDIGIAFYTTGRLTDVWGEDALEFKPERFLDAETGEVIKVSSTKFCAFSAGPRICVGRNLAFLEMKIVIANILSRFHLVPEPDQRTPTYTQGITLGMQTPLMMRVQAIASQDPSVERAMHKYT</sequence>
<evidence type="ECO:0000313" key="7">
    <source>
        <dbReference type="EMBL" id="KAG7375430.1"/>
    </source>
</evidence>
<dbReference type="PROSITE" id="PS00086">
    <property type="entry name" value="CYTOCHROME_P450"/>
    <property type="match status" value="1"/>
</dbReference>
<keyword evidence="8" id="KW-1185">Reference proteome</keyword>
<gene>
    <name evidence="7" type="ORF">PHYPSEUDO_001236</name>
</gene>
<proteinExistence type="inferred from homology"/>
<reference evidence="7" key="1">
    <citation type="submission" date="2021-02" db="EMBL/GenBank/DDBJ databases">
        <authorList>
            <person name="Palmer J.M."/>
        </authorList>
    </citation>
    <scope>NUCLEOTIDE SEQUENCE</scope>
    <source>
        <strain evidence="7">SCRP734</strain>
    </source>
</reference>
<keyword evidence="5" id="KW-0349">Heme</keyword>
<dbReference type="GO" id="GO:0004497">
    <property type="term" value="F:monooxygenase activity"/>
    <property type="evidence" value="ECO:0007669"/>
    <property type="project" value="UniProtKB-KW"/>
</dbReference>
<dbReference type="GO" id="GO:0005506">
    <property type="term" value="F:iron ion binding"/>
    <property type="evidence" value="ECO:0007669"/>
    <property type="project" value="InterPro"/>
</dbReference>
<keyword evidence="3 5" id="KW-0560">Oxidoreductase</keyword>
<evidence type="ECO:0000313" key="8">
    <source>
        <dbReference type="Proteomes" id="UP000694044"/>
    </source>
</evidence>
<feature type="region of interest" description="Disordered" evidence="6">
    <location>
        <begin position="1"/>
        <end position="23"/>
    </location>
</feature>
<protein>
    <recommendedName>
        <fullName evidence="9">Cytochrome P450</fullName>
    </recommendedName>
</protein>
<comment type="caution">
    <text evidence="7">The sequence shown here is derived from an EMBL/GenBank/DDBJ whole genome shotgun (WGS) entry which is preliminary data.</text>
</comment>
<organism evidence="7 8">
    <name type="scientific">Phytophthora pseudosyringae</name>
    <dbReference type="NCBI Taxonomy" id="221518"/>
    <lineage>
        <taxon>Eukaryota</taxon>
        <taxon>Sar</taxon>
        <taxon>Stramenopiles</taxon>
        <taxon>Oomycota</taxon>
        <taxon>Peronosporomycetes</taxon>
        <taxon>Peronosporales</taxon>
        <taxon>Peronosporaceae</taxon>
        <taxon>Phytophthora</taxon>
    </lineage>
</organism>
<comment type="similarity">
    <text evidence="1 5">Belongs to the cytochrome P450 family.</text>
</comment>
<dbReference type="Pfam" id="PF00067">
    <property type="entry name" value="p450"/>
    <property type="match status" value="1"/>
</dbReference>
<feature type="region of interest" description="Disordered" evidence="6">
    <location>
        <begin position="62"/>
        <end position="83"/>
    </location>
</feature>
<evidence type="ECO:0000256" key="3">
    <source>
        <dbReference type="ARBA" id="ARBA00023002"/>
    </source>
</evidence>
<keyword evidence="2 5" id="KW-0479">Metal-binding</keyword>
<evidence type="ECO:0000256" key="6">
    <source>
        <dbReference type="SAM" id="MobiDB-lite"/>
    </source>
</evidence>
<dbReference type="GO" id="GO:0016705">
    <property type="term" value="F:oxidoreductase activity, acting on paired donors, with incorporation or reduction of molecular oxygen"/>
    <property type="evidence" value="ECO:0007669"/>
    <property type="project" value="InterPro"/>
</dbReference>
<evidence type="ECO:0000256" key="4">
    <source>
        <dbReference type="ARBA" id="ARBA00023004"/>
    </source>
</evidence>